<keyword evidence="3" id="KW-1003">Cell membrane</keyword>
<evidence type="ECO:0000256" key="5">
    <source>
        <dbReference type="ARBA" id="ARBA00022989"/>
    </source>
</evidence>
<dbReference type="AlphaFoldDB" id="D2Q1K5"/>
<dbReference type="Proteomes" id="UP000007967">
    <property type="component" value="Chromosome"/>
</dbReference>
<dbReference type="eggNOG" id="COG2814">
    <property type="taxonomic scope" value="Bacteria"/>
</dbReference>
<reference evidence="11" key="1">
    <citation type="submission" date="2009-09" db="EMBL/GenBank/DDBJ databases">
        <title>The complete genome of Kribbella flavida DSM 17836.</title>
        <authorList>
            <consortium name="US DOE Joint Genome Institute (JGI-PGF)"/>
            <person name="Lucas S."/>
            <person name="Copeland A."/>
            <person name="Lapidus A."/>
            <person name="Glavina del Rio T."/>
            <person name="Dalin E."/>
            <person name="Tice H."/>
            <person name="Bruce D."/>
            <person name="Goodwin L."/>
            <person name="Pitluck S."/>
            <person name="Kyrpides N."/>
            <person name="Mavromatis K."/>
            <person name="Ivanova N."/>
            <person name="Saunders E."/>
            <person name="Brettin T."/>
            <person name="Detter J.C."/>
            <person name="Han C."/>
            <person name="Larimer F."/>
            <person name="Land M."/>
            <person name="Hauser L."/>
            <person name="Markowitz V."/>
            <person name="Cheng J.-F."/>
            <person name="Hugenholtz P."/>
            <person name="Woyke T."/>
            <person name="Wu D."/>
            <person name="Pukall R."/>
            <person name="Klenk H.-P."/>
            <person name="Eisen J.A."/>
        </authorList>
    </citation>
    <scope>NUCLEOTIDE SEQUENCE [LARGE SCALE GENOMIC DNA]</scope>
    <source>
        <strain evidence="11">DSM 17836 / JCM 10339 / NBRC 14399</strain>
    </source>
</reference>
<dbReference type="InterPro" id="IPR011701">
    <property type="entry name" value="MFS"/>
</dbReference>
<gene>
    <name evidence="10" type="ordered locus">Kfla_2929</name>
</gene>
<feature type="transmembrane region" description="Helical" evidence="8">
    <location>
        <begin position="234"/>
        <end position="254"/>
    </location>
</feature>
<evidence type="ECO:0000256" key="3">
    <source>
        <dbReference type="ARBA" id="ARBA00022475"/>
    </source>
</evidence>
<feature type="transmembrane region" description="Helical" evidence="8">
    <location>
        <begin position="387"/>
        <end position="406"/>
    </location>
</feature>
<feature type="transmembrane region" description="Helical" evidence="8">
    <location>
        <begin position="178"/>
        <end position="198"/>
    </location>
</feature>
<dbReference type="Gene3D" id="1.20.1250.20">
    <property type="entry name" value="MFS general substrate transporter like domains"/>
    <property type="match status" value="1"/>
</dbReference>
<name>D2Q1K5_KRIFD</name>
<evidence type="ECO:0000259" key="9">
    <source>
        <dbReference type="PROSITE" id="PS50850"/>
    </source>
</evidence>
<dbReference type="SUPFAM" id="SSF103473">
    <property type="entry name" value="MFS general substrate transporter"/>
    <property type="match status" value="1"/>
</dbReference>
<accession>D2Q1K5</accession>
<proteinExistence type="predicted"/>
<keyword evidence="4 8" id="KW-0812">Transmembrane</keyword>
<keyword evidence="11" id="KW-1185">Reference proteome</keyword>
<keyword evidence="2" id="KW-0813">Transport</keyword>
<dbReference type="EMBL" id="CP001736">
    <property type="protein sequence ID" value="ADB31994.1"/>
    <property type="molecule type" value="Genomic_DNA"/>
</dbReference>
<evidence type="ECO:0000313" key="10">
    <source>
        <dbReference type="EMBL" id="ADB31994.1"/>
    </source>
</evidence>
<organism evidence="10 11">
    <name type="scientific">Kribbella flavida (strain DSM 17836 / JCM 10339 / NBRC 14399)</name>
    <dbReference type="NCBI Taxonomy" id="479435"/>
    <lineage>
        <taxon>Bacteria</taxon>
        <taxon>Bacillati</taxon>
        <taxon>Actinomycetota</taxon>
        <taxon>Actinomycetes</taxon>
        <taxon>Propionibacteriales</taxon>
        <taxon>Kribbellaceae</taxon>
        <taxon>Kribbella</taxon>
    </lineage>
</organism>
<comment type="subcellular location">
    <subcellularLocation>
        <location evidence="1">Cell membrane</location>
        <topology evidence="1">Multi-pass membrane protein</topology>
    </subcellularLocation>
</comment>
<dbReference type="RefSeq" id="WP_012920550.1">
    <property type="nucleotide sequence ID" value="NC_013729.1"/>
</dbReference>
<evidence type="ECO:0000256" key="1">
    <source>
        <dbReference type="ARBA" id="ARBA00004651"/>
    </source>
</evidence>
<reference evidence="10 11" key="2">
    <citation type="journal article" date="2010" name="Stand. Genomic Sci.">
        <title>Complete genome sequence of Kribbella flavida type strain (IFO 14399).</title>
        <authorList>
            <person name="Pukall R."/>
            <person name="Lapidus A."/>
            <person name="Glavina Del Rio T."/>
            <person name="Copeland A."/>
            <person name="Tice H."/>
            <person name="Cheng J.-F."/>
            <person name="Lucas S."/>
            <person name="Chen F."/>
            <person name="Nolan M."/>
            <person name="LaButti K."/>
            <person name="Pati A."/>
            <person name="Ivanova N."/>
            <person name="Mavrommatis K."/>
            <person name="Mikhailova N."/>
            <person name="Pitluck S."/>
            <person name="Bruce D."/>
            <person name="Goodwin L."/>
            <person name="Land M."/>
            <person name="Hauser L."/>
            <person name="Chang Y.-J."/>
            <person name="Jeffries C.D."/>
            <person name="Chen A."/>
            <person name="Palaniappan K."/>
            <person name="Chain P."/>
            <person name="Rohde M."/>
            <person name="Goeker M."/>
            <person name="Bristow J."/>
            <person name="Eisen J.A."/>
            <person name="Markowitz V."/>
            <person name="Hugenholtz P."/>
            <person name="Kyrpides N.C."/>
            <person name="Klenk H.-P."/>
            <person name="Brettin T."/>
        </authorList>
    </citation>
    <scope>NUCLEOTIDE SEQUENCE [LARGE SCALE GENOMIC DNA]</scope>
    <source>
        <strain evidence="11">DSM 17836 / JCM 10339 / NBRC 14399</strain>
    </source>
</reference>
<feature type="transmembrane region" description="Helical" evidence="8">
    <location>
        <begin position="115"/>
        <end position="137"/>
    </location>
</feature>
<dbReference type="GO" id="GO:0005886">
    <property type="term" value="C:plasma membrane"/>
    <property type="evidence" value="ECO:0007669"/>
    <property type="project" value="UniProtKB-SubCell"/>
</dbReference>
<dbReference type="PROSITE" id="PS50850">
    <property type="entry name" value="MFS"/>
    <property type="match status" value="1"/>
</dbReference>
<dbReference type="InterPro" id="IPR020846">
    <property type="entry name" value="MFS_dom"/>
</dbReference>
<feature type="transmembrane region" description="Helical" evidence="8">
    <location>
        <begin position="61"/>
        <end position="78"/>
    </location>
</feature>
<dbReference type="InterPro" id="IPR036259">
    <property type="entry name" value="MFS_trans_sf"/>
</dbReference>
<feature type="transmembrane region" description="Helical" evidence="8">
    <location>
        <begin position="28"/>
        <end position="49"/>
    </location>
</feature>
<dbReference type="PANTHER" id="PTHR23517:SF2">
    <property type="entry name" value="MULTIDRUG RESISTANCE PROTEIN MDTH"/>
    <property type="match status" value="1"/>
</dbReference>
<evidence type="ECO:0000256" key="2">
    <source>
        <dbReference type="ARBA" id="ARBA00022448"/>
    </source>
</evidence>
<protein>
    <submittedName>
        <fullName evidence="10">Major facilitator superfamily MFS_1</fullName>
    </submittedName>
</protein>
<feature type="domain" description="Major facilitator superfamily (MFS) profile" evidence="9">
    <location>
        <begin position="25"/>
        <end position="410"/>
    </location>
</feature>
<feature type="transmembrane region" description="Helical" evidence="8">
    <location>
        <begin position="266"/>
        <end position="287"/>
    </location>
</feature>
<dbReference type="HOGENOM" id="CLU_001265_60_4_11"/>
<dbReference type="KEGG" id="kfl:Kfla_2929"/>
<dbReference type="InterPro" id="IPR050171">
    <property type="entry name" value="MFS_Transporters"/>
</dbReference>
<dbReference type="OrthoDB" id="4042314at2"/>
<dbReference type="PANTHER" id="PTHR23517">
    <property type="entry name" value="RESISTANCE PROTEIN MDTM, PUTATIVE-RELATED-RELATED"/>
    <property type="match status" value="1"/>
</dbReference>
<dbReference type="Pfam" id="PF07690">
    <property type="entry name" value="MFS_1"/>
    <property type="match status" value="1"/>
</dbReference>
<feature type="transmembrane region" description="Helical" evidence="8">
    <location>
        <begin position="299"/>
        <end position="316"/>
    </location>
</feature>
<evidence type="ECO:0000256" key="8">
    <source>
        <dbReference type="SAM" id="Phobius"/>
    </source>
</evidence>
<keyword evidence="6 8" id="KW-0472">Membrane</keyword>
<feature type="transmembrane region" description="Helical" evidence="8">
    <location>
        <begin position="149"/>
        <end position="172"/>
    </location>
</feature>
<dbReference type="STRING" id="479435.Kfla_2929"/>
<feature type="region of interest" description="Disordered" evidence="7">
    <location>
        <begin position="412"/>
        <end position="433"/>
    </location>
</feature>
<evidence type="ECO:0000313" key="11">
    <source>
        <dbReference type="Proteomes" id="UP000007967"/>
    </source>
</evidence>
<evidence type="ECO:0000256" key="6">
    <source>
        <dbReference type="ARBA" id="ARBA00023136"/>
    </source>
</evidence>
<sequence length="433" mass="45163">MTSAAPGTTDDSTGIWATIRDAPLAVKALLVGVFVNKLGWFLQVFLVLFLTTSKGFTDVQAGTALGVYGAGSVVGLIIGGSLSDKVGPRAAVMISMFGMAGFVLAIAYVPSYPAVVVVVALAGAVGQFYRPASAALLTELTPKNRQVMIFAVYRLAMNLGTTAAPLIGAALVSISWNLLFIGEALAALAYAVVAIVALPKRRPVADTPADPVTGEAVAPEPTGGYLAVLRDYKYVLFLLCMFINAAIYMQYLAVLPLHMKADGLSTWWFSAVVALNGFIVITCELLVTKVVQHWPARMVAIIGFVLLGGGLAFYALPGGIAIFVVGTLLWTLAEIIAGPTMFAYPGMAAPQPLLGRYVGSAHAMFGLGSALGPFLGVWLWNSVGPQVWLWCGLAGAVGVVAAYFGMSSGTDEPAEEPVLDITPAAEPLPSESS</sequence>
<keyword evidence="5 8" id="KW-1133">Transmembrane helix</keyword>
<evidence type="ECO:0000256" key="7">
    <source>
        <dbReference type="SAM" id="MobiDB-lite"/>
    </source>
</evidence>
<dbReference type="GO" id="GO:0022857">
    <property type="term" value="F:transmembrane transporter activity"/>
    <property type="evidence" value="ECO:0007669"/>
    <property type="project" value="InterPro"/>
</dbReference>
<feature type="transmembrane region" description="Helical" evidence="8">
    <location>
        <begin position="90"/>
        <end position="109"/>
    </location>
</feature>
<evidence type="ECO:0000256" key="4">
    <source>
        <dbReference type="ARBA" id="ARBA00022692"/>
    </source>
</evidence>
<feature type="transmembrane region" description="Helical" evidence="8">
    <location>
        <begin position="357"/>
        <end position="381"/>
    </location>
</feature>